<feature type="region of interest" description="Disordered" evidence="10">
    <location>
        <begin position="217"/>
        <end position="239"/>
    </location>
</feature>
<keyword evidence="9" id="KW-0479">Metal-binding</keyword>
<feature type="binding site" evidence="9">
    <location>
        <position position="18"/>
    </location>
    <ligand>
        <name>Zn(2+)</name>
        <dbReference type="ChEBI" id="CHEBI:29105"/>
    </ligand>
</feature>
<sequence length="453" mass="48186">MGLTQSSDAPEGGTYGYHVHGVQPNSPAEKAGLQPFFDFILSLDNKRLSEENEQLKELLKANVERAVKMEVYSTKSTRVRELEVVPSNMWGGQGLLGASVRFCSYQGANENVWHVLDVEASSPAALAGLQPYGDYIVGADQVLQDSEDFFSLIEAHEGKPLKLLVYNTQTDSCREVMVTPNGAWGGEGSLGCGIGYGYLHRIPVNPEVSTMEPSVAVTEEKPSPQEPSHGYTEAPLMAPSTPSEELLDVEQITLQDSVLSPPNQTAAEPGLSDSDAAVMHPDPADVLDRLDVSTSSIDMTNTSLAMHEEKEGDISGIEELEDSALPSSTENHSELPEHVSHAAELTASLTTPDTLSDSGVAPAETSPLCSESADPQSFLIESSGSPSPPLGVLSLPEDPPGPSSLDLIPTPAADEAPSDKSQVSADIQAAVYESEEPVPHQSSEEEAEKTHSD</sequence>
<dbReference type="InterPro" id="IPR036034">
    <property type="entry name" value="PDZ_sf"/>
</dbReference>
<dbReference type="GO" id="GO:0000139">
    <property type="term" value="C:Golgi membrane"/>
    <property type="evidence" value="ECO:0007669"/>
    <property type="project" value="UniProtKB-SubCell"/>
</dbReference>
<dbReference type="InterPro" id="IPR024958">
    <property type="entry name" value="GRASP_PDZ"/>
</dbReference>
<dbReference type="FunFam" id="2.30.42.10:FF:000056">
    <property type="entry name" value="Golgi reassembly-stacking protein 2 isoform 1"/>
    <property type="match status" value="1"/>
</dbReference>
<keyword evidence="7" id="KW-0472">Membrane</keyword>
<evidence type="ECO:0000256" key="10">
    <source>
        <dbReference type="SAM" id="MobiDB-lite"/>
    </source>
</evidence>
<dbReference type="OrthoDB" id="3318at2759"/>
<dbReference type="RefSeq" id="XP_015249483.1">
    <property type="nucleotide sequence ID" value="XM_015393997.1"/>
</dbReference>
<feature type="region of interest" description="Disordered" evidence="10">
    <location>
        <begin position="323"/>
        <end position="453"/>
    </location>
</feature>
<reference evidence="12" key="2">
    <citation type="submission" date="2025-09" db="UniProtKB">
        <authorList>
            <consortium name="Ensembl"/>
        </authorList>
    </citation>
    <scope>IDENTIFICATION</scope>
</reference>
<evidence type="ECO:0000313" key="13">
    <source>
        <dbReference type="Proteomes" id="UP000265020"/>
    </source>
</evidence>
<protein>
    <submittedName>
        <fullName evidence="12">Golgi reassembly stacking protein 1a</fullName>
    </submittedName>
</protein>
<feature type="compositionally biased region" description="Basic and acidic residues" evidence="10">
    <location>
        <begin position="331"/>
        <end position="341"/>
    </location>
</feature>
<accession>A0A3Q2D3N8</accession>
<evidence type="ECO:0000256" key="3">
    <source>
        <dbReference type="ARBA" id="ARBA00022553"/>
    </source>
</evidence>
<dbReference type="Pfam" id="PF04495">
    <property type="entry name" value="GRASP55_65"/>
    <property type="match status" value="1"/>
</dbReference>
<dbReference type="Gene3D" id="2.30.42.10">
    <property type="match status" value="2"/>
</dbReference>
<feature type="region of interest" description="Disordered" evidence="10">
    <location>
        <begin position="259"/>
        <end position="281"/>
    </location>
</feature>
<keyword evidence="4" id="KW-0519">Myristate</keyword>
<evidence type="ECO:0000256" key="4">
    <source>
        <dbReference type="ARBA" id="ARBA00022707"/>
    </source>
</evidence>
<dbReference type="AlphaFoldDB" id="A0A3Q2D3N8"/>
<evidence type="ECO:0000256" key="1">
    <source>
        <dbReference type="ARBA" id="ARBA00004394"/>
    </source>
</evidence>
<dbReference type="FunFam" id="2.30.42.10:FF:000026">
    <property type="entry name" value="Golgi reassembly stacking protein 2"/>
    <property type="match status" value="1"/>
</dbReference>
<feature type="region of interest" description="Disordered" evidence="10">
    <location>
        <begin position="1"/>
        <end position="21"/>
    </location>
</feature>
<reference evidence="12" key="1">
    <citation type="submission" date="2025-08" db="UniProtKB">
        <authorList>
            <consortium name="Ensembl"/>
        </authorList>
    </citation>
    <scope>IDENTIFICATION</scope>
</reference>
<comment type="similarity">
    <text evidence="2">Belongs to the GORASP family.</text>
</comment>
<evidence type="ECO:0000313" key="12">
    <source>
        <dbReference type="Ensembl" id="ENSCVAP00000012942.1"/>
    </source>
</evidence>
<name>A0A3Q2D3N8_CYPVA</name>
<keyword evidence="8" id="KW-0449">Lipoprotein</keyword>
<keyword evidence="6" id="KW-0333">Golgi apparatus</keyword>
<dbReference type="GO" id="GO:0007030">
    <property type="term" value="P:Golgi organization"/>
    <property type="evidence" value="ECO:0007669"/>
    <property type="project" value="TreeGrafter"/>
</dbReference>
<dbReference type="InterPro" id="IPR007583">
    <property type="entry name" value="GRASP55_65"/>
</dbReference>
<dbReference type="GeneTree" id="ENSGT00390000008686"/>
<dbReference type="OMA" id="AVRMEVY"/>
<proteinExistence type="inferred from homology"/>
<dbReference type="GeneID" id="107097032"/>
<evidence type="ECO:0000256" key="9">
    <source>
        <dbReference type="PIRSR" id="PIRSR607583-1"/>
    </source>
</evidence>
<dbReference type="KEGG" id="cvg:107097032"/>
<evidence type="ECO:0000256" key="2">
    <source>
        <dbReference type="ARBA" id="ARBA00007144"/>
    </source>
</evidence>
<dbReference type="CTD" id="64689"/>
<dbReference type="Proteomes" id="UP000265020">
    <property type="component" value="Unassembled WGS sequence"/>
</dbReference>
<evidence type="ECO:0000259" key="11">
    <source>
        <dbReference type="PROSITE" id="PS51865"/>
    </source>
</evidence>
<feature type="domain" description="PDZ GRASP-type" evidence="11">
    <location>
        <begin position="111"/>
        <end position="199"/>
    </location>
</feature>
<keyword evidence="5" id="KW-0677">Repeat</keyword>
<dbReference type="PROSITE" id="PS51865">
    <property type="entry name" value="PDZ_GRASP"/>
    <property type="match status" value="2"/>
</dbReference>
<evidence type="ECO:0000256" key="6">
    <source>
        <dbReference type="ARBA" id="ARBA00023034"/>
    </source>
</evidence>
<feature type="binding site" evidence="9">
    <location>
        <position position="103"/>
    </location>
    <ligand>
        <name>Zn(2+)</name>
        <dbReference type="ChEBI" id="CHEBI:29105"/>
    </ligand>
</feature>
<feature type="domain" description="PDZ GRASP-type" evidence="11">
    <location>
        <begin position="15"/>
        <end position="105"/>
    </location>
</feature>
<dbReference type="SUPFAM" id="SSF50156">
    <property type="entry name" value="PDZ domain-like"/>
    <property type="match status" value="2"/>
</dbReference>
<feature type="compositionally biased region" description="Polar residues" evidence="10">
    <location>
        <begin position="347"/>
        <end position="357"/>
    </location>
</feature>
<feature type="compositionally biased region" description="Low complexity" evidence="10">
    <location>
        <begin position="382"/>
        <end position="396"/>
    </location>
</feature>
<evidence type="ECO:0000256" key="7">
    <source>
        <dbReference type="ARBA" id="ARBA00023136"/>
    </source>
</evidence>
<dbReference type="STRING" id="28743.ENSCVAP00000012942"/>
<evidence type="ECO:0000256" key="8">
    <source>
        <dbReference type="ARBA" id="ARBA00023288"/>
    </source>
</evidence>
<dbReference type="PANTHER" id="PTHR12893">
    <property type="entry name" value="GOLGI REASSEMBLY STACKING PROTEIN GRASP"/>
    <property type="match status" value="1"/>
</dbReference>
<comment type="subcellular location">
    <subcellularLocation>
        <location evidence="1">Golgi apparatus membrane</location>
    </subcellularLocation>
</comment>
<dbReference type="Ensembl" id="ENSCVAT00000020330.1">
    <property type="protein sequence ID" value="ENSCVAP00000012942.1"/>
    <property type="gene ID" value="ENSCVAG00000015419.1"/>
</dbReference>
<evidence type="ECO:0000256" key="5">
    <source>
        <dbReference type="ARBA" id="ARBA00022737"/>
    </source>
</evidence>
<feature type="binding site" evidence="9">
    <location>
        <position position="20"/>
    </location>
    <ligand>
        <name>Zn(2+)</name>
        <dbReference type="ChEBI" id="CHEBI:29105"/>
    </ligand>
</feature>
<dbReference type="PANTHER" id="PTHR12893:SF2">
    <property type="entry name" value="GOLGI REASSEMBLY-STACKING PROTEIN 1"/>
    <property type="match status" value="1"/>
</dbReference>
<dbReference type="GO" id="GO:0046872">
    <property type="term" value="F:metal ion binding"/>
    <property type="evidence" value="ECO:0007669"/>
    <property type="project" value="UniProtKB-KW"/>
</dbReference>
<organism evidence="12 13">
    <name type="scientific">Cyprinodon variegatus</name>
    <name type="common">Sheepshead minnow</name>
    <dbReference type="NCBI Taxonomy" id="28743"/>
    <lineage>
        <taxon>Eukaryota</taxon>
        <taxon>Metazoa</taxon>
        <taxon>Chordata</taxon>
        <taxon>Craniata</taxon>
        <taxon>Vertebrata</taxon>
        <taxon>Euteleostomi</taxon>
        <taxon>Actinopterygii</taxon>
        <taxon>Neopterygii</taxon>
        <taxon>Teleostei</taxon>
        <taxon>Neoteleostei</taxon>
        <taxon>Acanthomorphata</taxon>
        <taxon>Ovalentaria</taxon>
        <taxon>Atherinomorphae</taxon>
        <taxon>Cyprinodontiformes</taxon>
        <taxon>Cyprinodontidae</taxon>
        <taxon>Cyprinodon</taxon>
    </lineage>
</organism>
<keyword evidence="9" id="KW-0862">Zinc</keyword>
<keyword evidence="13" id="KW-1185">Reference proteome</keyword>
<keyword evidence="3" id="KW-0597">Phosphoprotein</keyword>